<keyword evidence="3" id="KW-0548">Nucleotidyltransferase</keyword>
<dbReference type="EMBL" id="PKPP01020125">
    <property type="protein sequence ID" value="PWA35378.1"/>
    <property type="molecule type" value="Genomic_DNA"/>
</dbReference>
<keyword evidence="3" id="KW-0695">RNA-directed DNA polymerase</keyword>
<keyword evidence="3" id="KW-0808">Transferase</keyword>
<sequence length="200" mass="23169">MKRVSGILWAELRNMRFYDGSTDPNDHLTRFAGAANQGQWPMPTWCLMFQQTLDGAAGGWFERLEPGSIDSWYELREQFSTRTSLRKKCIKDPTEITKIVRRAHESLPDFKERWMDEASYISGVPEIIRISAFMGAHKCPALAKKFSDRVPHSVTEMFTRVDDFVRSEEAYKSTELPKGEGFDQNRRKITSKVIDHETKE</sequence>
<proteinExistence type="predicted"/>
<feature type="domain" description="Retrotransposon gag" evidence="2">
    <location>
        <begin position="49"/>
        <end position="134"/>
    </location>
</feature>
<dbReference type="PANTHER" id="PTHR33223">
    <property type="entry name" value="CCHC-TYPE DOMAIN-CONTAINING PROTEIN"/>
    <property type="match status" value="1"/>
</dbReference>
<feature type="region of interest" description="Disordered" evidence="1">
    <location>
        <begin position="175"/>
        <end position="200"/>
    </location>
</feature>
<evidence type="ECO:0000313" key="3">
    <source>
        <dbReference type="EMBL" id="PWA35378.1"/>
    </source>
</evidence>
<dbReference type="Pfam" id="PF03732">
    <property type="entry name" value="Retrotrans_gag"/>
    <property type="match status" value="1"/>
</dbReference>
<evidence type="ECO:0000259" key="2">
    <source>
        <dbReference type="Pfam" id="PF03732"/>
    </source>
</evidence>
<protein>
    <submittedName>
        <fullName evidence="3">Reverse transcriptase domain-containing protein</fullName>
    </submittedName>
</protein>
<dbReference type="GO" id="GO:0003964">
    <property type="term" value="F:RNA-directed DNA polymerase activity"/>
    <property type="evidence" value="ECO:0007669"/>
    <property type="project" value="UniProtKB-KW"/>
</dbReference>
<organism evidence="3 4">
    <name type="scientific">Artemisia annua</name>
    <name type="common">Sweet wormwood</name>
    <dbReference type="NCBI Taxonomy" id="35608"/>
    <lineage>
        <taxon>Eukaryota</taxon>
        <taxon>Viridiplantae</taxon>
        <taxon>Streptophyta</taxon>
        <taxon>Embryophyta</taxon>
        <taxon>Tracheophyta</taxon>
        <taxon>Spermatophyta</taxon>
        <taxon>Magnoliopsida</taxon>
        <taxon>eudicotyledons</taxon>
        <taxon>Gunneridae</taxon>
        <taxon>Pentapetalae</taxon>
        <taxon>asterids</taxon>
        <taxon>campanulids</taxon>
        <taxon>Asterales</taxon>
        <taxon>Asteraceae</taxon>
        <taxon>Asteroideae</taxon>
        <taxon>Anthemideae</taxon>
        <taxon>Artemisiinae</taxon>
        <taxon>Artemisia</taxon>
    </lineage>
</organism>
<keyword evidence="4" id="KW-1185">Reference proteome</keyword>
<name>A0A2U1KF93_ARTAN</name>
<evidence type="ECO:0000313" key="4">
    <source>
        <dbReference type="Proteomes" id="UP000245207"/>
    </source>
</evidence>
<comment type="caution">
    <text evidence="3">The sequence shown here is derived from an EMBL/GenBank/DDBJ whole genome shotgun (WGS) entry which is preliminary data.</text>
</comment>
<dbReference type="OrthoDB" id="1752139at2759"/>
<dbReference type="PANTHER" id="PTHR33223:SF11">
    <property type="entry name" value="ELEMENT PROTEIN, PUTATIVE-RELATED"/>
    <property type="match status" value="1"/>
</dbReference>
<dbReference type="Proteomes" id="UP000245207">
    <property type="component" value="Unassembled WGS sequence"/>
</dbReference>
<reference evidence="3 4" key="1">
    <citation type="journal article" date="2018" name="Mol. Plant">
        <title>The genome of Artemisia annua provides insight into the evolution of Asteraceae family and artemisinin biosynthesis.</title>
        <authorList>
            <person name="Shen Q."/>
            <person name="Zhang L."/>
            <person name="Liao Z."/>
            <person name="Wang S."/>
            <person name="Yan T."/>
            <person name="Shi P."/>
            <person name="Liu M."/>
            <person name="Fu X."/>
            <person name="Pan Q."/>
            <person name="Wang Y."/>
            <person name="Lv Z."/>
            <person name="Lu X."/>
            <person name="Zhang F."/>
            <person name="Jiang W."/>
            <person name="Ma Y."/>
            <person name="Chen M."/>
            <person name="Hao X."/>
            <person name="Li L."/>
            <person name="Tang Y."/>
            <person name="Lv G."/>
            <person name="Zhou Y."/>
            <person name="Sun X."/>
            <person name="Brodelius P.E."/>
            <person name="Rose J.K.C."/>
            <person name="Tang K."/>
        </authorList>
    </citation>
    <scope>NUCLEOTIDE SEQUENCE [LARGE SCALE GENOMIC DNA]</scope>
    <source>
        <strain evidence="4">cv. Huhao1</strain>
        <tissue evidence="3">Leaf</tissue>
    </source>
</reference>
<dbReference type="AlphaFoldDB" id="A0A2U1KF93"/>
<accession>A0A2U1KF93</accession>
<evidence type="ECO:0000256" key="1">
    <source>
        <dbReference type="SAM" id="MobiDB-lite"/>
    </source>
</evidence>
<feature type="compositionally biased region" description="Basic and acidic residues" evidence="1">
    <location>
        <begin position="175"/>
        <end position="186"/>
    </location>
</feature>
<dbReference type="InterPro" id="IPR005162">
    <property type="entry name" value="Retrotrans_gag_dom"/>
</dbReference>
<gene>
    <name evidence="3" type="ORF">CTI12_AA588890</name>
</gene>